<feature type="transmembrane region" description="Helical" evidence="1">
    <location>
        <begin position="358"/>
        <end position="380"/>
    </location>
</feature>
<feature type="transmembrane region" description="Helical" evidence="1">
    <location>
        <begin position="536"/>
        <end position="560"/>
    </location>
</feature>
<gene>
    <name evidence="2" type="ORF">ODALV1_LOCUS22281</name>
</gene>
<dbReference type="Proteomes" id="UP001642540">
    <property type="component" value="Unassembled WGS sequence"/>
</dbReference>
<reference evidence="2 3" key="1">
    <citation type="submission" date="2024-08" db="EMBL/GenBank/DDBJ databases">
        <authorList>
            <person name="Cucini C."/>
            <person name="Frati F."/>
        </authorList>
    </citation>
    <scope>NUCLEOTIDE SEQUENCE [LARGE SCALE GENOMIC DNA]</scope>
</reference>
<dbReference type="EMBL" id="CAXLJM020000075">
    <property type="protein sequence ID" value="CAL8128515.1"/>
    <property type="molecule type" value="Genomic_DNA"/>
</dbReference>
<keyword evidence="1" id="KW-0472">Membrane</keyword>
<feature type="transmembrane region" description="Helical" evidence="1">
    <location>
        <begin position="620"/>
        <end position="638"/>
    </location>
</feature>
<evidence type="ECO:0000313" key="3">
    <source>
        <dbReference type="Proteomes" id="UP001642540"/>
    </source>
</evidence>
<evidence type="ECO:0000313" key="2">
    <source>
        <dbReference type="EMBL" id="CAL8128515.1"/>
    </source>
</evidence>
<proteinExistence type="predicted"/>
<evidence type="ECO:0000256" key="1">
    <source>
        <dbReference type="SAM" id="Phobius"/>
    </source>
</evidence>
<organism evidence="2 3">
    <name type="scientific">Orchesella dallaii</name>
    <dbReference type="NCBI Taxonomy" id="48710"/>
    <lineage>
        <taxon>Eukaryota</taxon>
        <taxon>Metazoa</taxon>
        <taxon>Ecdysozoa</taxon>
        <taxon>Arthropoda</taxon>
        <taxon>Hexapoda</taxon>
        <taxon>Collembola</taxon>
        <taxon>Entomobryomorpha</taxon>
        <taxon>Entomobryoidea</taxon>
        <taxon>Orchesellidae</taxon>
        <taxon>Orchesellinae</taxon>
        <taxon>Orchesella</taxon>
    </lineage>
</organism>
<sequence length="650" mass="75822">MSVDFILLEQHFKNLESNPSYTLVHPLCDICHNDTVYYEDMVFKEMAFKWILESNSKISIRQRFTSKDILLASDSIFPSKRFGHGLLQTEINSNFRRIPTKIPTVVLLETSLTPENILEVEKSTRIIISETTSALLIFVDSYLKFVSIGCFTCEQFVAHYAILKSAPMYPVSFQSLPIAIGTFENLEKHWRNLHSKLQFRNNENNIDQMCYLTSSREMDETCETYKSFFEEKNCSSFTFCMNYFYDDLMLQSTQSKRLRIKFLSQIFPFGLRETHFKLQVLLPKVHVLESGLGAYLTPFDIKIWICTIITSIGIFLLVWRKEEDNFTQVVFWQFATLIEQDGPKHALKSIRVTGTTMVLMWMVVAILLRLFYTASLYSFMTAEMKPNDFPQTLEEVVDKDDFELLLTFSFFTELNSWFWGHSSNHLPQVRSFYFRIISKAFIAIDRQLEIQILQNLSNGISAKMMHYPLVNRNAISDREFRMTTPIVSVEKRFSKFATLCEEDCNSNSNEGLVGQKSFYRIIPDQTSPLLQSFEFWALRFTNFATLSFSKFFGSFVHSGLYEFSIKHYRLRKRVNNMQQLNVLGTLGMSNASLYSFVFLANQKEIFVEEEEATNISVLKGTLLIGTFMFCSAFTIFLWELRKYLKNSYTN</sequence>
<name>A0ABP1RHL5_9HEXA</name>
<keyword evidence="1" id="KW-0812">Transmembrane</keyword>
<feature type="transmembrane region" description="Helical" evidence="1">
    <location>
        <begin position="580"/>
        <end position="600"/>
    </location>
</feature>
<dbReference type="Gene3D" id="1.10.287.70">
    <property type="match status" value="1"/>
</dbReference>
<keyword evidence="1" id="KW-1133">Transmembrane helix</keyword>
<feature type="transmembrane region" description="Helical" evidence="1">
    <location>
        <begin position="301"/>
        <end position="319"/>
    </location>
</feature>
<accession>A0ABP1RHL5</accession>
<keyword evidence="3" id="KW-1185">Reference proteome</keyword>
<comment type="caution">
    <text evidence="2">The sequence shown here is derived from an EMBL/GenBank/DDBJ whole genome shotgun (WGS) entry which is preliminary data.</text>
</comment>
<evidence type="ECO:0008006" key="4">
    <source>
        <dbReference type="Google" id="ProtNLM"/>
    </source>
</evidence>
<protein>
    <recommendedName>
        <fullName evidence="4">Ionotropic glutamate receptor C-terminal domain-containing protein</fullName>
    </recommendedName>
</protein>